<keyword evidence="1" id="KW-0808">Transferase</keyword>
<dbReference type="InterPro" id="IPR040911">
    <property type="entry name" value="Exostosin_GT47"/>
</dbReference>
<accession>A0A2P6TG08</accession>
<keyword evidence="2" id="KW-0677">Repeat</keyword>
<dbReference type="CDD" id="cd01448">
    <property type="entry name" value="TST_Repeat_1"/>
    <property type="match status" value="1"/>
</dbReference>
<evidence type="ECO:0000259" key="4">
    <source>
        <dbReference type="PROSITE" id="PS50206"/>
    </source>
</evidence>
<dbReference type="InterPro" id="IPR001763">
    <property type="entry name" value="Rhodanese-like_dom"/>
</dbReference>
<dbReference type="Gene3D" id="3.40.250.10">
    <property type="entry name" value="Rhodanese-like domain"/>
    <property type="match status" value="2"/>
</dbReference>
<dbReference type="PROSITE" id="PS50206">
    <property type="entry name" value="RHODANESE_3"/>
    <property type="match status" value="2"/>
</dbReference>
<dbReference type="AlphaFoldDB" id="A0A2P6TG08"/>
<reference evidence="5 6" key="1">
    <citation type="journal article" date="2018" name="Plant J.">
        <title>Genome sequences of Chlorella sorokiniana UTEX 1602 and Micractinium conductrix SAG 241.80: implications to maltose excretion by a green alga.</title>
        <authorList>
            <person name="Arriola M.B."/>
            <person name="Velmurugan N."/>
            <person name="Zhang Y."/>
            <person name="Plunkett M.H."/>
            <person name="Hondzo H."/>
            <person name="Barney B.M."/>
        </authorList>
    </citation>
    <scope>NUCLEOTIDE SEQUENCE [LARGE SCALE GENOMIC DNA]</scope>
    <source>
        <strain evidence="6">UTEX 1602</strain>
    </source>
</reference>
<dbReference type="EMBL" id="LHPG02000018">
    <property type="protein sequence ID" value="PRW33048.1"/>
    <property type="molecule type" value="Genomic_DNA"/>
</dbReference>
<gene>
    <name evidence="5" type="ORF">C2E21_7959</name>
</gene>
<feature type="region of interest" description="Disordered" evidence="3">
    <location>
        <begin position="189"/>
        <end position="222"/>
    </location>
</feature>
<keyword evidence="6" id="KW-1185">Reference proteome</keyword>
<evidence type="ECO:0000256" key="1">
    <source>
        <dbReference type="ARBA" id="ARBA00022679"/>
    </source>
</evidence>
<sequence>MATAAGSSGAAASDTFPSLVSAEWLRQHRGEVKVLNATWYLPNAGKDAVAEHLAERIPGALFFDVERIANPASSLPHMLPSDQQFAAAADALGISNDDALVVYDNTGIFSSARAWWTWHVFGHSKVAVLDGGLPAWRVAGGEVDSSPVDEAALHAPAQALRSPPATTKYQARLDKAAVRDWQQMLANTSSSAEQVVDARPTPRFRGEAAEPRPGLRSGHIPGSRSLQFADVLREGRLKPAAELEAAFKGAGVDLEQPLVCTCGTGTTACILLLAARQLRPDKPIAVYDGSWSEWGALPDVPVATGSDFDRSRRPRAACRLCRLFSTPCLTKKGAGAGRAGPKPRLASAAAVLAGLVVLFTCFGGEPTVVRNAAGIACACGSSPAEPATANRSYPVYILDAAKELAPYADVPHCSLDDVEVWPHSQPGRGVQAMPVTPHHSFQHAGPGWLTQALLNTRGLLTTNLSDACMVWLDMHCYNMAFMSAADYSRPEQAKVFLSNINRLLVTLFATPRFQLCSDSGLLHGYHMLPELGAMCGQRRGSQGLHGTEFMPYTAVANVDLSTPVMGSNRTIFLYMGATLLPNHFNAAGCGHDPLYTSAGKRLRKEVVTELGGVASDVQVSCACAPCPDKVPHAEMQQQLRQSLFCPMVAGDSPSSARLTESIVAGCIPVAQAAIDWFLQVSPQTADVAHVTVNLPDLKAAYAYLRAMPRARVERLQAALDRERLKLFYAAGPDGYSQLADAALANMLRYGAGLARSDSAQS</sequence>
<organism evidence="5 6">
    <name type="scientific">Chlorella sorokiniana</name>
    <name type="common">Freshwater green alga</name>
    <dbReference type="NCBI Taxonomy" id="3076"/>
    <lineage>
        <taxon>Eukaryota</taxon>
        <taxon>Viridiplantae</taxon>
        <taxon>Chlorophyta</taxon>
        <taxon>core chlorophytes</taxon>
        <taxon>Trebouxiophyceae</taxon>
        <taxon>Chlorellales</taxon>
        <taxon>Chlorellaceae</taxon>
        <taxon>Chlorella clade</taxon>
        <taxon>Chlorella</taxon>
    </lineage>
</organism>
<dbReference type="CDD" id="cd01449">
    <property type="entry name" value="TST_Repeat_2"/>
    <property type="match status" value="1"/>
</dbReference>
<dbReference type="Pfam" id="PF00581">
    <property type="entry name" value="Rhodanese"/>
    <property type="match status" value="2"/>
</dbReference>
<evidence type="ECO:0000256" key="2">
    <source>
        <dbReference type="ARBA" id="ARBA00022737"/>
    </source>
</evidence>
<evidence type="ECO:0000256" key="3">
    <source>
        <dbReference type="SAM" id="MobiDB-lite"/>
    </source>
</evidence>
<feature type="domain" description="Rhodanese" evidence="4">
    <location>
        <begin position="45"/>
        <end position="145"/>
    </location>
</feature>
<proteinExistence type="predicted"/>
<dbReference type="Proteomes" id="UP000239899">
    <property type="component" value="Unassembled WGS sequence"/>
</dbReference>
<protein>
    <submittedName>
        <fullName evidence="5">Thiosulfate 3-mercaptopyruvate sulfurtransferase mitochondrial isoform X2</fullName>
    </submittedName>
</protein>
<dbReference type="PANTHER" id="PTHR11364:SF27">
    <property type="entry name" value="SULFURTRANSFERASE"/>
    <property type="match status" value="1"/>
</dbReference>
<evidence type="ECO:0000313" key="6">
    <source>
        <dbReference type="Proteomes" id="UP000239899"/>
    </source>
</evidence>
<dbReference type="Pfam" id="PF03016">
    <property type="entry name" value="Exostosin_GT47"/>
    <property type="match status" value="1"/>
</dbReference>
<dbReference type="NCBIfam" id="NF008557">
    <property type="entry name" value="PRK11493.1"/>
    <property type="match status" value="1"/>
</dbReference>
<dbReference type="GO" id="GO:0004792">
    <property type="term" value="F:thiosulfate-cyanide sulfurtransferase activity"/>
    <property type="evidence" value="ECO:0007669"/>
    <property type="project" value="TreeGrafter"/>
</dbReference>
<comment type="caution">
    <text evidence="5">The sequence shown here is derived from an EMBL/GenBank/DDBJ whole genome shotgun (WGS) entry which is preliminary data.</text>
</comment>
<dbReference type="STRING" id="3076.A0A2P6TG08"/>
<feature type="domain" description="Rhodanese" evidence="4">
    <location>
        <begin position="189"/>
        <end position="303"/>
    </location>
</feature>
<dbReference type="GO" id="GO:0005739">
    <property type="term" value="C:mitochondrion"/>
    <property type="evidence" value="ECO:0007669"/>
    <property type="project" value="TreeGrafter"/>
</dbReference>
<evidence type="ECO:0000313" key="5">
    <source>
        <dbReference type="EMBL" id="PRW33048.1"/>
    </source>
</evidence>
<dbReference type="PANTHER" id="PTHR11364">
    <property type="entry name" value="THIOSULFATE SULFERTANSFERASE"/>
    <property type="match status" value="1"/>
</dbReference>
<dbReference type="InterPro" id="IPR045078">
    <property type="entry name" value="TST/MPST-like"/>
</dbReference>
<dbReference type="OrthoDB" id="270167at2759"/>
<dbReference type="FunFam" id="3.40.250.10:FF:000001">
    <property type="entry name" value="Sulfurtransferase"/>
    <property type="match status" value="1"/>
</dbReference>
<dbReference type="SMART" id="SM00450">
    <property type="entry name" value="RHOD"/>
    <property type="match status" value="2"/>
</dbReference>
<name>A0A2P6TG08_CHLSO</name>
<dbReference type="InterPro" id="IPR036873">
    <property type="entry name" value="Rhodanese-like_dom_sf"/>
</dbReference>
<dbReference type="SUPFAM" id="SSF52821">
    <property type="entry name" value="Rhodanese/Cell cycle control phosphatase"/>
    <property type="match status" value="2"/>
</dbReference>